<dbReference type="Gene3D" id="3.40.109.10">
    <property type="entry name" value="NADH Oxidase"/>
    <property type="match status" value="1"/>
</dbReference>
<feature type="domain" description="Nitroreductase" evidence="6">
    <location>
        <begin position="95"/>
        <end position="247"/>
    </location>
</feature>
<dbReference type="SUPFAM" id="SSF55469">
    <property type="entry name" value="FMN-dependent nitroreductase-like"/>
    <property type="match status" value="1"/>
</dbReference>
<dbReference type="InterPro" id="IPR029479">
    <property type="entry name" value="Nitroreductase"/>
</dbReference>
<dbReference type="AlphaFoldDB" id="A0A6M5UGZ1"/>
<name>A0A6M5UGZ1_9MICO</name>
<dbReference type="RefSeq" id="WP_154799492.1">
    <property type="nucleotide sequence ID" value="NZ_CP052757.1"/>
</dbReference>
<reference evidence="8" key="1">
    <citation type="journal article" date="2022" name="Int. J. Syst. Evol. Microbiol.">
        <title>Cellulosimicrobium protaetiae sp. nov., isolated from the gut of the larva of Protaetia brevitarsis seulensis.</title>
        <authorList>
            <person name="Le Han H."/>
            <person name="Nguyen T.T.H."/>
            <person name="Li Z."/>
            <person name="Shin N.R."/>
            <person name="Kim S.G."/>
        </authorList>
    </citation>
    <scope>NUCLEOTIDE SEQUENCE [LARGE SCALE GENOMIC DNA]</scope>
    <source>
        <strain evidence="8">BI34</strain>
    </source>
</reference>
<evidence type="ECO:0000313" key="7">
    <source>
        <dbReference type="EMBL" id="QJW37907.1"/>
    </source>
</evidence>
<keyword evidence="4" id="KW-0560">Oxidoreductase</keyword>
<protein>
    <submittedName>
        <fullName evidence="7">NADPH-dependent oxidoreductase</fullName>
    </submittedName>
</protein>
<dbReference type="Pfam" id="PF00881">
    <property type="entry name" value="Nitroreductase"/>
    <property type="match status" value="1"/>
</dbReference>
<evidence type="ECO:0000256" key="2">
    <source>
        <dbReference type="ARBA" id="ARBA00022630"/>
    </source>
</evidence>
<dbReference type="InterPro" id="IPR000415">
    <property type="entry name" value="Nitroreductase-like"/>
</dbReference>
<comment type="similarity">
    <text evidence="1">Belongs to the flavin oxidoreductase frp family.</text>
</comment>
<evidence type="ECO:0000256" key="3">
    <source>
        <dbReference type="ARBA" id="ARBA00022643"/>
    </source>
</evidence>
<evidence type="ECO:0000256" key="1">
    <source>
        <dbReference type="ARBA" id="ARBA00008366"/>
    </source>
</evidence>
<keyword evidence="3" id="KW-0288">FMN</keyword>
<accession>A0A6M5UGZ1</accession>
<keyword evidence="8" id="KW-1185">Reference proteome</keyword>
<dbReference type="CDD" id="cd02146">
    <property type="entry name" value="NfsA-like"/>
    <property type="match status" value="1"/>
</dbReference>
<evidence type="ECO:0000259" key="6">
    <source>
        <dbReference type="Pfam" id="PF00881"/>
    </source>
</evidence>
<sequence length="333" mass="34531">MTIAPATDPATATTTSSDDRETDPTDPASGRAAVPADAVPDAGPADAVLDRVHATLGARYGVGPEASGDVAPGAAEGLARAAGLPGGVLDIQLAHRTVRRYLADPLADHVVPTLVAAAQSAPTSSNLQLWSVVAVADPARKDRLAALAGDQEHVRTAPLLLVWLADVARARALGEREGVRLEATDYLETTVVAFLDAALAAQNAVVAAESLGLGTVYIGALRNHPAQVAAELGLPEGVVAVVGLVVGHPDPAGGERVKPRLPQAAVLHAERYRAAGQHEHVAAYEQRIAPFYREEGLDGGWRDRVVDRLRVPGALRGRAHLRPTLAALGFPSK</sequence>
<proteinExistence type="inferred from homology"/>
<dbReference type="PANTHER" id="PTHR43425">
    <property type="entry name" value="OXYGEN-INSENSITIVE NADPH NITROREDUCTASE"/>
    <property type="match status" value="1"/>
</dbReference>
<feature type="compositionally biased region" description="Low complexity" evidence="5">
    <location>
        <begin position="1"/>
        <end position="16"/>
    </location>
</feature>
<dbReference type="InterPro" id="IPR016446">
    <property type="entry name" value="Flavin_OxRdtase_Frp"/>
</dbReference>
<gene>
    <name evidence="7" type="ORF">FIC82_018765</name>
</gene>
<dbReference type="PANTHER" id="PTHR43425:SF2">
    <property type="entry name" value="OXYGEN-INSENSITIVE NADPH NITROREDUCTASE"/>
    <property type="match status" value="1"/>
</dbReference>
<feature type="region of interest" description="Disordered" evidence="5">
    <location>
        <begin position="1"/>
        <end position="43"/>
    </location>
</feature>
<dbReference type="KEGG" id="cprt:FIC82_018765"/>
<keyword evidence="2" id="KW-0285">Flavoprotein</keyword>
<dbReference type="OrthoDB" id="3181400at2"/>
<dbReference type="Proteomes" id="UP000451354">
    <property type="component" value="Chromosome"/>
</dbReference>
<feature type="compositionally biased region" description="Low complexity" evidence="5">
    <location>
        <begin position="32"/>
        <end position="43"/>
    </location>
</feature>
<evidence type="ECO:0000256" key="4">
    <source>
        <dbReference type="ARBA" id="ARBA00023002"/>
    </source>
</evidence>
<evidence type="ECO:0000256" key="5">
    <source>
        <dbReference type="SAM" id="MobiDB-lite"/>
    </source>
</evidence>
<dbReference type="GO" id="GO:0016491">
    <property type="term" value="F:oxidoreductase activity"/>
    <property type="evidence" value="ECO:0007669"/>
    <property type="project" value="UniProtKB-KW"/>
</dbReference>
<organism evidence="7 8">
    <name type="scientific">Cellulosimicrobium protaetiae</name>
    <dbReference type="NCBI Taxonomy" id="2587808"/>
    <lineage>
        <taxon>Bacteria</taxon>
        <taxon>Bacillati</taxon>
        <taxon>Actinomycetota</taxon>
        <taxon>Actinomycetes</taxon>
        <taxon>Micrococcales</taxon>
        <taxon>Promicromonosporaceae</taxon>
        <taxon>Cellulosimicrobium</taxon>
    </lineage>
</organism>
<evidence type="ECO:0000313" key="8">
    <source>
        <dbReference type="Proteomes" id="UP000451354"/>
    </source>
</evidence>
<dbReference type="EMBL" id="CP052757">
    <property type="protein sequence ID" value="QJW37907.1"/>
    <property type="molecule type" value="Genomic_DNA"/>
</dbReference>